<dbReference type="KEGG" id="cthr:CTHT_0062950"/>
<feature type="compositionally biased region" description="Low complexity" evidence="1">
    <location>
        <begin position="69"/>
        <end position="85"/>
    </location>
</feature>
<organism evidence="3">
    <name type="scientific">Chaetomium thermophilum (strain DSM 1495 / CBS 144.50 / IMI 039719)</name>
    <name type="common">Thermochaetoides thermophila</name>
    <dbReference type="NCBI Taxonomy" id="759272"/>
    <lineage>
        <taxon>Eukaryota</taxon>
        <taxon>Fungi</taxon>
        <taxon>Dikarya</taxon>
        <taxon>Ascomycota</taxon>
        <taxon>Pezizomycotina</taxon>
        <taxon>Sordariomycetes</taxon>
        <taxon>Sordariomycetidae</taxon>
        <taxon>Sordariales</taxon>
        <taxon>Chaetomiaceae</taxon>
        <taxon>Thermochaetoides</taxon>
    </lineage>
</organism>
<dbReference type="OrthoDB" id="4586356at2759"/>
<dbReference type="Proteomes" id="UP000008066">
    <property type="component" value="Unassembled WGS sequence"/>
</dbReference>
<feature type="compositionally biased region" description="Basic and acidic residues" evidence="1">
    <location>
        <begin position="44"/>
        <end position="68"/>
    </location>
</feature>
<dbReference type="RefSeq" id="XP_006696603.1">
    <property type="nucleotide sequence ID" value="XM_006696540.1"/>
</dbReference>
<dbReference type="OMA" id="FSEEWER"/>
<dbReference type="eggNOG" id="ENOG502RPXI">
    <property type="taxonomic scope" value="Eukaryota"/>
</dbReference>
<reference evidence="2 3" key="1">
    <citation type="journal article" date="2011" name="Cell">
        <title>Insight into structure and assembly of the nuclear pore complex by utilizing the genome of a eukaryotic thermophile.</title>
        <authorList>
            <person name="Amlacher S."/>
            <person name="Sarges P."/>
            <person name="Flemming D."/>
            <person name="van Noort V."/>
            <person name="Kunze R."/>
            <person name="Devos D.P."/>
            <person name="Arumugam M."/>
            <person name="Bork P."/>
            <person name="Hurt E."/>
        </authorList>
    </citation>
    <scope>NUCLEOTIDE SEQUENCE [LARGE SCALE GENOMIC DNA]</scope>
    <source>
        <strain evidence="3">DSM 1495 / CBS 144.50 / IMI 039719</strain>
    </source>
</reference>
<proteinExistence type="predicted"/>
<evidence type="ECO:0000256" key="1">
    <source>
        <dbReference type="SAM" id="MobiDB-lite"/>
    </source>
</evidence>
<gene>
    <name evidence="2" type="ORF">CTHT_0062950</name>
</gene>
<evidence type="ECO:0000313" key="2">
    <source>
        <dbReference type="EMBL" id="EGS18272.1"/>
    </source>
</evidence>
<accession>G0SE95</accession>
<dbReference type="GeneID" id="18260333"/>
<name>G0SE95_CHATD</name>
<keyword evidence="3" id="KW-1185">Reference proteome</keyword>
<feature type="region of interest" description="Disordered" evidence="1">
    <location>
        <begin position="159"/>
        <end position="198"/>
    </location>
</feature>
<dbReference type="EMBL" id="GL988046">
    <property type="protein sequence ID" value="EGS18272.1"/>
    <property type="molecule type" value="Genomic_DNA"/>
</dbReference>
<dbReference type="AlphaFoldDB" id="G0SE95"/>
<evidence type="ECO:0000313" key="3">
    <source>
        <dbReference type="Proteomes" id="UP000008066"/>
    </source>
</evidence>
<feature type="region of interest" description="Disordered" evidence="1">
    <location>
        <begin position="44"/>
        <end position="85"/>
    </location>
</feature>
<sequence>MANKKNENSQIGQRQNRKTVAQIFSEEWERNVKTTMLADLDQHRENELHLTDENEERDPRNRVNRGTENRQNGQNHNNNGGCQANQPLLNVATSLGAIWQAAIESGAFDDDEAERVKGLHDLGGARIYDKKNITVSRQQKARDLTMRILKQSAINQATQTVAQSNAPKNNKCKAQSNDAENENAGKSNAGQKGAPSVVSSDIFVKSKNSKQGSTSMTRPPPLQPPLPVRMQDFLTIESSTAPDKIIYKNKIRFLTNEIHPAMPALLYLSEDEGGKVMFTVMVWGRKYCHWPISQWKDHMAGESNYLRSVFGEPDGTIHIYDLVFDTTAQMVEFRNTAQELKDCQSNAVASTMPSAGKTVQPTVADSSGTKTVVATRARKKASISSSSSTGVDAGMLATNGVQPAYNAMKHDLLLEGFEPPICQDDDLINLDSPRDLLTRPNSPELPSWKFLCPNAVNSCAGSSESEELFLDSPANKSGSGASVLPYEQAVREFKQTCRSLLSVFLANNISGETMKEIGQTAEGIQLGVTKFIIENARSGGASKEALEKVKELIKVVVADAQFVKTRYVYSIEQLLSMREGTIAPATPLPEFSRRRRETTPRQVTLEPQLTRATADVQWLLGQDKHAAKETTASGGKSFDDSSKTICPRGDKGLQASRWATGNEVIYNNAFTGPLYSNKVRNNMAQELAQLDPETNVHNFAGMQHILDCYFPMTAINTYSSVPAWAPAQYAPPFESPHWRSDSNMRDMTIIQNRFSQFTIRSPPPETAGQHSSGGMIPSIIITDEAGSGFISTPSSLSATSHAFCRSLHPYAQISRAVQVFAPDSMVSTSRIPSTSTLAPNPVLNDLSSATSATSPIVIGDSKQRSASAWIITKGSQLQAPVHVPVKQAPVQQGLTQAAPIQSIFAQPGPIQEIPVPVSAQSVPAQQVGTPAQSTEAVSQLNVISQQAPVQHVVASQTLVLQVAAQKPPVLQDQPAWTNQTPPADPPVRGLAASRHAPCSDSGSSFT</sequence>
<feature type="region of interest" description="Disordered" evidence="1">
    <location>
        <begin position="207"/>
        <end position="226"/>
    </location>
</feature>
<protein>
    <submittedName>
        <fullName evidence="2">Uncharacterized protein</fullName>
    </submittedName>
</protein>
<feature type="region of interest" description="Disordered" evidence="1">
    <location>
        <begin position="971"/>
        <end position="1006"/>
    </location>
</feature>
<feature type="compositionally biased region" description="Polar residues" evidence="1">
    <location>
        <begin position="159"/>
        <end position="190"/>
    </location>
</feature>
<dbReference type="HOGENOM" id="CLU_298593_0_0_1"/>